<dbReference type="InterPro" id="IPR013783">
    <property type="entry name" value="Ig-like_fold"/>
</dbReference>
<dbReference type="SMART" id="SM00642">
    <property type="entry name" value="Aamy"/>
    <property type="match status" value="1"/>
</dbReference>
<dbReference type="InterPro" id="IPR006047">
    <property type="entry name" value="GH13_cat_dom"/>
</dbReference>
<proteinExistence type="predicted"/>
<feature type="domain" description="CBM20" evidence="2">
    <location>
        <begin position="430"/>
        <end position="535"/>
    </location>
</feature>
<dbReference type="InterPro" id="IPR013784">
    <property type="entry name" value="Carb-bd-like_fold"/>
</dbReference>
<dbReference type="Pfam" id="PF09081">
    <property type="entry name" value="AMT4_dom_C"/>
    <property type="match status" value="1"/>
</dbReference>
<dbReference type="PROSITE" id="PS51166">
    <property type="entry name" value="CBM20"/>
    <property type="match status" value="1"/>
</dbReference>
<dbReference type="InterPro" id="IPR013780">
    <property type="entry name" value="Glyco_hydro_b"/>
</dbReference>
<dbReference type="Pfam" id="PF00686">
    <property type="entry name" value="CBM_20"/>
    <property type="match status" value="1"/>
</dbReference>
<evidence type="ECO:0000313" key="4">
    <source>
        <dbReference type="Proteomes" id="UP001429601"/>
    </source>
</evidence>
<dbReference type="SUPFAM" id="SSF51011">
    <property type="entry name" value="Glycosyl hydrolase domain"/>
    <property type="match status" value="1"/>
</dbReference>
<gene>
    <name evidence="3" type="ORF">HBF26_05015</name>
</gene>
<dbReference type="Proteomes" id="UP001429601">
    <property type="component" value="Unassembled WGS sequence"/>
</dbReference>
<sequence length="535" mass="58249">MLAGAAAAHADDAVKTAGGVRYHGGDEILLQGFHWNSTRVKPGGWYAELKSRAAQIAADGFTSVWMPPPWRDTSSWKDDAKGTSGGGEGYFWKDFDKNSGYGTDADLRAAVAALNGAHVKPVFDIVLNHRDAKAEGSTLSIPAGKGRLRTDNCDGRPCDDGDPFMDGSSDLNLANAENEAMFAAELKSLHDTYGAGGFRFDFVRGYAARHVDDLMKSSDDGGFCVGEFWKGPSEFPEGDPNRSKSWQDLLMAWSDEAKCTVFDFALKERMQNGSVPDWRYGLNGNPQRSWREVATTFVDNHDTGYSPGPYGGQHHWALRPDRLRMAYAFILTTPGTPTVYWPDMYEGATPTPLHDYLRRLITIRRDAGVRAGSDVSFNTDQGGLVARVTGTRQTIVVALDSRLTEPRVISDQSFVPALEDDGGKVRVWESGTVTPVDVNFRCDKGETTKGRSVYVVGGSKELGLWKLEDAVKLEPATYPTWKGTISMAPAFATAWKCVIRDETGTPDALKATAAWEPGDNNEVTPAAGANTEGSF</sequence>
<comment type="caution">
    <text evidence="3">The sequence shown here is derived from an EMBL/GenBank/DDBJ whole genome shotgun (WGS) entry which is preliminary data.</text>
</comment>
<dbReference type="InterPro" id="IPR015165">
    <property type="entry name" value="AMT4_domain_C"/>
</dbReference>
<reference evidence="3 4" key="1">
    <citation type="journal article" date="2011" name="Curr. Microbiol.">
        <title>Luteibacter jiangsuensis sp. nov.: a methamidophos-degrading bacterium isolated from a methamidophos-manufacturing factory.</title>
        <authorList>
            <person name="Wang L."/>
            <person name="Wang G.L."/>
            <person name="Li S.P."/>
            <person name="Jiang J.D."/>
        </authorList>
    </citation>
    <scope>NUCLEOTIDE SEQUENCE [LARGE SCALE GENOMIC DNA]</scope>
    <source>
        <strain evidence="3 4">CGMCC 1.10133</strain>
    </source>
</reference>
<organism evidence="3 4">
    <name type="scientific">Luteibacter jiangsuensis</name>
    <dbReference type="NCBI Taxonomy" id="637577"/>
    <lineage>
        <taxon>Bacteria</taxon>
        <taxon>Pseudomonadati</taxon>
        <taxon>Pseudomonadota</taxon>
        <taxon>Gammaproteobacteria</taxon>
        <taxon>Lysobacterales</taxon>
        <taxon>Rhodanobacteraceae</taxon>
        <taxon>Luteibacter</taxon>
    </lineage>
</organism>
<dbReference type="Gene3D" id="2.60.40.10">
    <property type="entry name" value="Immunoglobulins"/>
    <property type="match status" value="1"/>
</dbReference>
<accession>A0ABX0Q2P2</accession>
<evidence type="ECO:0000259" key="2">
    <source>
        <dbReference type="PROSITE" id="PS51166"/>
    </source>
</evidence>
<dbReference type="Gene3D" id="2.60.40.1180">
    <property type="entry name" value="Golgi alpha-mannosidase II"/>
    <property type="match status" value="1"/>
</dbReference>
<dbReference type="EMBL" id="JAAQQR010000002">
    <property type="protein sequence ID" value="NID04235.1"/>
    <property type="molecule type" value="Genomic_DNA"/>
</dbReference>
<evidence type="ECO:0000313" key="3">
    <source>
        <dbReference type="EMBL" id="NID04235.1"/>
    </source>
</evidence>
<name>A0ABX0Q2P2_9GAMM</name>
<dbReference type="PANTHER" id="PTHR43447">
    <property type="entry name" value="ALPHA-AMYLASE"/>
    <property type="match status" value="1"/>
</dbReference>
<dbReference type="InterPro" id="IPR002044">
    <property type="entry name" value="CBM20"/>
</dbReference>
<evidence type="ECO:0000256" key="1">
    <source>
        <dbReference type="SAM" id="MobiDB-lite"/>
    </source>
</evidence>
<dbReference type="SUPFAM" id="SSF51445">
    <property type="entry name" value="(Trans)glycosidases"/>
    <property type="match status" value="1"/>
</dbReference>
<dbReference type="InterPro" id="IPR017853">
    <property type="entry name" value="GH"/>
</dbReference>
<protein>
    <submittedName>
        <fullName evidence="3">DUF1921 domain-containing protein</fullName>
    </submittedName>
</protein>
<dbReference type="Gene3D" id="3.20.20.80">
    <property type="entry name" value="Glycosidases"/>
    <property type="match status" value="1"/>
</dbReference>
<dbReference type="SUPFAM" id="SSF49452">
    <property type="entry name" value="Starch-binding domain-like"/>
    <property type="match status" value="1"/>
</dbReference>
<dbReference type="SMART" id="SM01065">
    <property type="entry name" value="CBM_2"/>
    <property type="match status" value="1"/>
</dbReference>
<keyword evidence="4" id="KW-1185">Reference proteome</keyword>
<feature type="region of interest" description="Disordered" evidence="1">
    <location>
        <begin position="516"/>
        <end position="535"/>
    </location>
</feature>